<reference evidence="2 3" key="1">
    <citation type="submission" date="2022-04" db="EMBL/GenBank/DDBJ databases">
        <title>Identification of a novel bacterium isolated from mangrove sediments.</title>
        <authorList>
            <person name="Pan X."/>
        </authorList>
    </citation>
    <scope>NUCLEOTIDE SEQUENCE [LARGE SCALE GENOMIC DNA]</scope>
    <source>
        <strain evidence="2 3">B2638</strain>
    </source>
</reference>
<evidence type="ECO:0000256" key="1">
    <source>
        <dbReference type="SAM" id="Phobius"/>
    </source>
</evidence>
<evidence type="ECO:0000313" key="3">
    <source>
        <dbReference type="Proteomes" id="UP001202281"/>
    </source>
</evidence>
<dbReference type="RefSeq" id="WP_243923636.1">
    <property type="nucleotide sequence ID" value="NZ_JALHLG010000044.1"/>
</dbReference>
<gene>
    <name evidence="2" type="ORF">MTR66_18245</name>
</gene>
<protein>
    <submittedName>
        <fullName evidence="2">Uncharacterized protein</fullName>
    </submittedName>
</protein>
<comment type="caution">
    <text evidence="2">The sequence shown here is derived from an EMBL/GenBank/DDBJ whole genome shotgun (WGS) entry which is preliminary data.</text>
</comment>
<proteinExistence type="predicted"/>
<keyword evidence="1" id="KW-0812">Transmembrane</keyword>
<keyword evidence="1" id="KW-0472">Membrane</keyword>
<keyword evidence="3" id="KW-1185">Reference proteome</keyword>
<accession>A0ABT0BV44</accession>
<evidence type="ECO:0000313" key="2">
    <source>
        <dbReference type="EMBL" id="MCJ2188748.1"/>
    </source>
</evidence>
<keyword evidence="1" id="KW-1133">Transmembrane helix</keyword>
<feature type="transmembrane region" description="Helical" evidence="1">
    <location>
        <begin position="12"/>
        <end position="29"/>
    </location>
</feature>
<name>A0ABT0BV44_9SPHN</name>
<organism evidence="2 3">
    <name type="scientific">Novosphingobium beihaiensis</name>
    <dbReference type="NCBI Taxonomy" id="2930389"/>
    <lineage>
        <taxon>Bacteria</taxon>
        <taxon>Pseudomonadati</taxon>
        <taxon>Pseudomonadota</taxon>
        <taxon>Alphaproteobacteria</taxon>
        <taxon>Sphingomonadales</taxon>
        <taxon>Sphingomonadaceae</taxon>
        <taxon>Novosphingobium</taxon>
    </lineage>
</organism>
<sequence>MTLQKARGGFRPFAVVLALAATTAFWLPTVAVRPAATAPAVVVVTSPGAFVPALM</sequence>
<dbReference type="EMBL" id="JALHLG010000044">
    <property type="protein sequence ID" value="MCJ2188748.1"/>
    <property type="molecule type" value="Genomic_DNA"/>
</dbReference>
<dbReference type="Proteomes" id="UP001202281">
    <property type="component" value="Unassembled WGS sequence"/>
</dbReference>
<feature type="transmembrane region" description="Helical" evidence="1">
    <location>
        <begin position="35"/>
        <end position="54"/>
    </location>
</feature>